<protein>
    <submittedName>
        <fullName evidence="4">Prepilin-type cleavage/methylation protein</fullName>
    </submittedName>
</protein>
<sequence length="146" mass="16284">MVSLKRMLNKVNLKGFTLVEMVITLAIAIIITGIGAIELNAYKEKLILENTVAEIRSAVEQAARVSATNKQACVIKYFPDLKEIEFVGDNYFKSLKISQPIHVYNLSNLQISTTGSMAPHTITISNDKNTRKIKLQMTWGRAINDS</sequence>
<keyword evidence="3" id="KW-0812">Transmembrane</keyword>
<comment type="subcellular location">
    <subcellularLocation>
        <location evidence="1">Cell surface</location>
    </subcellularLocation>
</comment>
<name>A0ABX5MZP0_9LACO</name>
<dbReference type="Proteomes" id="UP000247698">
    <property type="component" value="Unassembled WGS sequence"/>
</dbReference>
<dbReference type="InterPro" id="IPR012902">
    <property type="entry name" value="N_methyl_site"/>
</dbReference>
<dbReference type="Gene3D" id="3.30.700.10">
    <property type="entry name" value="Glycoprotein, Type 4 Pilin"/>
    <property type="match status" value="1"/>
</dbReference>
<dbReference type="InterPro" id="IPR045584">
    <property type="entry name" value="Pilin-like"/>
</dbReference>
<comment type="caution">
    <text evidence="4">The sequence shown here is derived from an EMBL/GenBank/DDBJ whole genome shotgun (WGS) entry which is preliminary data.</text>
</comment>
<keyword evidence="3" id="KW-1133">Transmembrane helix</keyword>
<proteinExistence type="predicted"/>
<dbReference type="Pfam" id="PF07963">
    <property type="entry name" value="N_methyl"/>
    <property type="match status" value="1"/>
</dbReference>
<dbReference type="EMBL" id="QGLG01000002">
    <property type="protein sequence ID" value="PXY84330.1"/>
    <property type="molecule type" value="Genomic_DNA"/>
</dbReference>
<evidence type="ECO:0000256" key="3">
    <source>
        <dbReference type="SAM" id="Phobius"/>
    </source>
</evidence>
<evidence type="ECO:0000313" key="5">
    <source>
        <dbReference type="Proteomes" id="UP000247698"/>
    </source>
</evidence>
<accession>A0ABX5MZP0</accession>
<gene>
    <name evidence="4" type="ORF">DK873_04025</name>
</gene>
<keyword evidence="3" id="KW-0472">Membrane</keyword>
<feature type="transmembrane region" description="Helical" evidence="3">
    <location>
        <begin position="15"/>
        <end position="37"/>
    </location>
</feature>
<evidence type="ECO:0000256" key="1">
    <source>
        <dbReference type="ARBA" id="ARBA00004241"/>
    </source>
</evidence>
<evidence type="ECO:0000313" key="4">
    <source>
        <dbReference type="EMBL" id="PXY84330.1"/>
    </source>
</evidence>
<reference evidence="4 5" key="1">
    <citation type="submission" date="2018-05" db="EMBL/GenBank/DDBJ databases">
        <title>Reference genomes for bee gut microbiota database.</title>
        <authorList>
            <person name="Ellegaard K.M."/>
        </authorList>
    </citation>
    <scope>NUCLEOTIDE SEQUENCE [LARGE SCALE GENOMIC DNA]</scope>
    <source>
        <strain evidence="4 5">ESL0184</strain>
    </source>
</reference>
<dbReference type="SUPFAM" id="SSF54523">
    <property type="entry name" value="Pili subunits"/>
    <property type="match status" value="1"/>
</dbReference>
<organism evidence="4 5">
    <name type="scientific">Lactobacillus melliventris</name>
    <dbReference type="NCBI Taxonomy" id="1218507"/>
    <lineage>
        <taxon>Bacteria</taxon>
        <taxon>Bacillati</taxon>
        <taxon>Bacillota</taxon>
        <taxon>Bacilli</taxon>
        <taxon>Lactobacillales</taxon>
        <taxon>Lactobacillaceae</taxon>
        <taxon>Lactobacillus</taxon>
    </lineage>
</organism>
<evidence type="ECO:0000256" key="2">
    <source>
        <dbReference type="ARBA" id="ARBA00023287"/>
    </source>
</evidence>
<keyword evidence="2" id="KW-0178">Competence</keyword>
<keyword evidence="5" id="KW-1185">Reference proteome</keyword>